<name>A0A816AP40_9BILA</name>
<dbReference type="AlphaFoldDB" id="A0A816AP40"/>
<protein>
    <recommendedName>
        <fullName evidence="1">TTF-type domain-containing protein</fullName>
    </recommendedName>
</protein>
<dbReference type="Proteomes" id="UP000663870">
    <property type="component" value="Unassembled WGS sequence"/>
</dbReference>
<dbReference type="PANTHER" id="PTHR45749:SF37">
    <property type="entry name" value="OS05G0311600 PROTEIN"/>
    <property type="match status" value="1"/>
</dbReference>
<evidence type="ECO:0000313" key="3">
    <source>
        <dbReference type="EMBL" id="CAF1600089.1"/>
    </source>
</evidence>
<dbReference type="Proteomes" id="UP000663854">
    <property type="component" value="Unassembled WGS sequence"/>
</dbReference>
<dbReference type="EMBL" id="CAJNOH010003757">
    <property type="protein sequence ID" value="CAF1347627.1"/>
    <property type="molecule type" value="Genomic_DNA"/>
</dbReference>
<gene>
    <name evidence="3" type="ORF">JXQ802_LOCUS48203</name>
    <name evidence="2" type="ORF">PYM288_LOCUS32218</name>
</gene>
<reference evidence="3" key="1">
    <citation type="submission" date="2021-02" db="EMBL/GenBank/DDBJ databases">
        <authorList>
            <person name="Nowell W R."/>
        </authorList>
    </citation>
    <scope>NUCLEOTIDE SEQUENCE</scope>
</reference>
<organism evidence="3 4">
    <name type="scientific">Rotaria sordida</name>
    <dbReference type="NCBI Taxonomy" id="392033"/>
    <lineage>
        <taxon>Eukaryota</taxon>
        <taxon>Metazoa</taxon>
        <taxon>Spiralia</taxon>
        <taxon>Gnathifera</taxon>
        <taxon>Rotifera</taxon>
        <taxon>Eurotatoria</taxon>
        <taxon>Bdelloidea</taxon>
        <taxon>Philodinida</taxon>
        <taxon>Philodinidae</taxon>
        <taxon>Rotaria</taxon>
    </lineage>
</organism>
<dbReference type="SMART" id="SM00597">
    <property type="entry name" value="ZnF_TTF"/>
    <property type="match status" value="1"/>
</dbReference>
<evidence type="ECO:0000313" key="2">
    <source>
        <dbReference type="EMBL" id="CAF1347627.1"/>
    </source>
</evidence>
<proteinExistence type="predicted"/>
<dbReference type="PANTHER" id="PTHR45749">
    <property type="match status" value="1"/>
</dbReference>
<evidence type="ECO:0000259" key="1">
    <source>
        <dbReference type="SMART" id="SM00597"/>
    </source>
</evidence>
<feature type="domain" description="TTF-type" evidence="1">
    <location>
        <begin position="101"/>
        <end position="200"/>
    </location>
</feature>
<keyword evidence="4" id="KW-1185">Reference proteome</keyword>
<dbReference type="EMBL" id="CAJNOL010005123">
    <property type="protein sequence ID" value="CAF1600089.1"/>
    <property type="molecule type" value="Genomic_DNA"/>
</dbReference>
<sequence>MILNATKTRTILSETSNLFTTFDSTNDRATHTHSIHDSCISTSTTALSSVSSLSISTILSLASPSSPSTISVPSSLLPIDISRSVLDLPSQSFLPSYKINKDKCFQKQWYNNRSWLEYSIYNDCANCYYCRHFGSTNNLINRNQSDAFHRGYNNWKNALVENRRFHQHQTSTAHITATLNYNQFLVREKSQLSVVNVIEHGRIEQIRKNRNHLIKISSVILLCARQMISLRGHDKHEDGSVTGWENAGLQAILRKNFMLTAAYIHCHAHRLNLVIADVCISVSYASEFYTIVSKIYNYFTASAVNNEYFRDAQKQLKLVITSTIGQQDDDENEYYYRTYIDYQVIDNMLVEFEDRFSSKNLEFLSGISSLCPGSNTFLDFDSLKPIANHLNVDLQVLSNELMVVKSMLQNKSLTTIIDLYKELYRFQEVFPSLATLI</sequence>
<dbReference type="InterPro" id="IPR006580">
    <property type="entry name" value="Znf_TTF"/>
</dbReference>
<comment type="caution">
    <text evidence="3">The sequence shown here is derived from an EMBL/GenBank/DDBJ whole genome shotgun (WGS) entry which is preliminary data.</text>
</comment>
<accession>A0A816AP40</accession>
<evidence type="ECO:0000313" key="4">
    <source>
        <dbReference type="Proteomes" id="UP000663870"/>
    </source>
</evidence>